<evidence type="ECO:0000313" key="7">
    <source>
        <dbReference type="Proteomes" id="UP000814243"/>
    </source>
</evidence>
<sequence length="505" mass="56685">MLVLPKFLKVNLLNGDEVPIAPPGIATDDAFLQNFVWGPSGTSLAFVYRNNIYYQASLKDAPRQITTTGELYVLYHGIPDWVYEEEVFGSSNAIWFSNDGVKMAYVTFDDSDVDVMRVPHYGIPGDVRFQYTRHHDIRYPKAGTNNPTVRVTLMDLNTNNVNIYEAPATDMDQPILKTVKFISNTAIALVWTNRVQTALRVQRCTAGVTACTTLFNYAETNGWIDNIPFFFNDAGNAFITILPHDVNGVLFKQIVQVTEGAATTRNRVNNPHTVLEILAWGSDDVMYGGPDTALVTRQWSLDWGSSLVSRWGIAVAHIDGRGSGLRGVANMFALNRKLGTVEVEDQIAGAKFIQDNFPWIDANRTCIWGWSYGGYAASKALAEGGDVFRCAAAVAPVVDWRFYDTIYTERYMGLPRAEDNAEGYAVSSLLTDQVAESLRDKSYFLIHGTADDNVHYQHAMLLSRLLQRRDVYFTQMSYTDEDHGLVGVRPHLYHALEKFLQEYML</sequence>
<dbReference type="AlphaFoldDB" id="A0A922M867"/>
<dbReference type="InterPro" id="IPR029058">
    <property type="entry name" value="AB_hydrolase_fold"/>
</dbReference>
<evidence type="ECO:0000259" key="5">
    <source>
        <dbReference type="Pfam" id="PF00930"/>
    </source>
</evidence>
<dbReference type="Gene3D" id="2.140.10.30">
    <property type="entry name" value="Dipeptidylpeptidase IV, N-terminal domain"/>
    <property type="match status" value="1"/>
</dbReference>
<dbReference type="SUPFAM" id="SSF53474">
    <property type="entry name" value="alpha/beta-Hydrolases"/>
    <property type="match status" value="1"/>
</dbReference>
<comment type="caution">
    <text evidence="6">The sequence shown here is derived from an EMBL/GenBank/DDBJ whole genome shotgun (WGS) entry which is preliminary data.</text>
</comment>
<dbReference type="PANTHER" id="PTHR11731">
    <property type="entry name" value="PROTEASE FAMILY S9B,C DIPEPTIDYL-PEPTIDASE IV-RELATED"/>
    <property type="match status" value="1"/>
</dbReference>
<evidence type="ECO:0000313" key="6">
    <source>
        <dbReference type="EMBL" id="KAH9631657.1"/>
    </source>
</evidence>
<dbReference type="InterPro" id="IPR001375">
    <property type="entry name" value="Peptidase_S9_cat"/>
</dbReference>
<protein>
    <recommendedName>
        <fullName evidence="3">Venom dipeptidyl peptidase 4</fullName>
    </recommendedName>
</protein>
<dbReference type="GO" id="GO:0006508">
    <property type="term" value="P:proteolysis"/>
    <property type="evidence" value="ECO:0007669"/>
    <property type="project" value="InterPro"/>
</dbReference>
<gene>
    <name evidence="6" type="ORF">HF086_012717</name>
</gene>
<evidence type="ECO:0000256" key="1">
    <source>
        <dbReference type="ARBA" id="ARBA00010036"/>
    </source>
</evidence>
<dbReference type="PANTHER" id="PTHR11731:SF192">
    <property type="entry name" value="IP17501P"/>
    <property type="match status" value="1"/>
</dbReference>
<feature type="domain" description="Dipeptidylpeptidase IV N-terminal" evidence="5">
    <location>
        <begin position="18"/>
        <end position="265"/>
    </location>
</feature>
<evidence type="ECO:0000256" key="2">
    <source>
        <dbReference type="ARBA" id="ARBA00023180"/>
    </source>
</evidence>
<reference evidence="6" key="1">
    <citation type="journal article" date="2021" name="G3 (Bethesda)">
        <title>Genome and transcriptome analysis of the beet armyworm Spodoptera exigua reveals targets for pest control. .</title>
        <authorList>
            <person name="Simon S."/>
            <person name="Breeschoten T."/>
            <person name="Jansen H.J."/>
            <person name="Dirks R.P."/>
            <person name="Schranz M.E."/>
            <person name="Ros V.I.D."/>
        </authorList>
    </citation>
    <scope>NUCLEOTIDE SEQUENCE</scope>
    <source>
        <strain evidence="6">TB_SE_WUR_2020</strain>
    </source>
</reference>
<dbReference type="FunFam" id="3.40.50.1820:FF:000003">
    <property type="entry name" value="Dipeptidyl peptidase 4"/>
    <property type="match status" value="1"/>
</dbReference>
<dbReference type="Proteomes" id="UP000814243">
    <property type="component" value="Unassembled WGS sequence"/>
</dbReference>
<name>A0A922M867_SPOEX</name>
<dbReference type="EMBL" id="JACEFF010000754">
    <property type="protein sequence ID" value="KAH9631657.1"/>
    <property type="molecule type" value="Genomic_DNA"/>
</dbReference>
<dbReference type="GO" id="GO:0008236">
    <property type="term" value="F:serine-type peptidase activity"/>
    <property type="evidence" value="ECO:0007669"/>
    <property type="project" value="InterPro"/>
</dbReference>
<dbReference type="Gene3D" id="3.40.50.1820">
    <property type="entry name" value="alpha/beta hydrolase"/>
    <property type="match status" value="1"/>
</dbReference>
<dbReference type="Pfam" id="PF00326">
    <property type="entry name" value="Peptidase_S9"/>
    <property type="match status" value="1"/>
</dbReference>
<feature type="domain" description="Peptidase S9 prolyl oligopeptidase catalytic" evidence="4">
    <location>
        <begin position="299"/>
        <end position="504"/>
    </location>
</feature>
<evidence type="ECO:0000259" key="4">
    <source>
        <dbReference type="Pfam" id="PF00326"/>
    </source>
</evidence>
<dbReference type="Pfam" id="PF00930">
    <property type="entry name" value="DPPIV_N"/>
    <property type="match status" value="1"/>
</dbReference>
<dbReference type="GO" id="GO:0008239">
    <property type="term" value="F:dipeptidyl-peptidase activity"/>
    <property type="evidence" value="ECO:0007669"/>
    <property type="project" value="TreeGrafter"/>
</dbReference>
<dbReference type="SUPFAM" id="SSF82171">
    <property type="entry name" value="DPP6 N-terminal domain-like"/>
    <property type="match status" value="1"/>
</dbReference>
<organism evidence="6 7">
    <name type="scientific">Spodoptera exigua</name>
    <name type="common">Beet armyworm</name>
    <name type="synonym">Noctua fulgens</name>
    <dbReference type="NCBI Taxonomy" id="7107"/>
    <lineage>
        <taxon>Eukaryota</taxon>
        <taxon>Metazoa</taxon>
        <taxon>Ecdysozoa</taxon>
        <taxon>Arthropoda</taxon>
        <taxon>Hexapoda</taxon>
        <taxon>Insecta</taxon>
        <taxon>Pterygota</taxon>
        <taxon>Neoptera</taxon>
        <taxon>Endopterygota</taxon>
        <taxon>Lepidoptera</taxon>
        <taxon>Glossata</taxon>
        <taxon>Ditrysia</taxon>
        <taxon>Noctuoidea</taxon>
        <taxon>Noctuidae</taxon>
        <taxon>Amphipyrinae</taxon>
        <taxon>Spodoptera</taxon>
    </lineage>
</organism>
<keyword evidence="2" id="KW-0325">Glycoprotein</keyword>
<dbReference type="InterPro" id="IPR002469">
    <property type="entry name" value="Peptidase_S9B_N"/>
</dbReference>
<dbReference type="InterPro" id="IPR050278">
    <property type="entry name" value="Serine_Prot_S9B/DPPIV"/>
</dbReference>
<comment type="similarity">
    <text evidence="1">Belongs to the peptidase S9B family. DPPIV subfamily.</text>
</comment>
<evidence type="ECO:0000256" key="3">
    <source>
        <dbReference type="ARBA" id="ARBA00072929"/>
    </source>
</evidence>
<accession>A0A922M867</accession>
<proteinExistence type="inferred from homology"/>
<dbReference type="GO" id="GO:0005886">
    <property type="term" value="C:plasma membrane"/>
    <property type="evidence" value="ECO:0007669"/>
    <property type="project" value="TreeGrafter"/>
</dbReference>